<evidence type="ECO:0000313" key="5">
    <source>
        <dbReference type="Proteomes" id="UP000738349"/>
    </source>
</evidence>
<dbReference type="PANTHER" id="PTHR31644">
    <property type="entry name" value="TRANSCRIPTIONAL ACTIVATOR ARO80-RELATED"/>
    <property type="match status" value="1"/>
</dbReference>
<dbReference type="GO" id="GO:0045944">
    <property type="term" value="P:positive regulation of transcription by RNA polymerase II"/>
    <property type="evidence" value="ECO:0007669"/>
    <property type="project" value="TreeGrafter"/>
</dbReference>
<comment type="caution">
    <text evidence="4">The sequence shown here is derived from an EMBL/GenBank/DDBJ whole genome shotgun (WGS) entry which is preliminary data.</text>
</comment>
<evidence type="ECO:0000256" key="1">
    <source>
        <dbReference type="ARBA" id="ARBA00023242"/>
    </source>
</evidence>
<sequence length="802" mass="88873">MTPPLCMDSKARLARPEVSSQNGRRVRDFRRVYKACELCRRKKIRCVVDGPGTSCLRCQRELSECIFSPDRSHRKRNTPARPTASTFQEADSLSASSSPVFSPQQSEVPVPERLSTLHSGDGFGLPPQYGAQDNSELPATEPEPRLPGLAQIRSIPVAGAGDLTDSVMRTLVSNGNDAMKILFQAATEHARVDGDTVRNDPIASRTLVNMAPSTASPENIPSVTTTGPVYFSPASYDILKVWRAFRFTRMGWFTAEEAITYVDLFSKNLAPLSPVSRDFDLSHDSHFKLITQEPLLCSVILMISTRYHLLPGTGGVARNTILHHRLWEHCQHLVMRIMFGQEKRSKAKTRTKGSIEALLLMIEWHPRAIHFPPASDGWDSSLIISDFDPRDDEFGNQADATESNEARWLGDVVAPAKTADRMAWMLLGCAQSLALELGLCDTGGKADLTTAMTQPPGLQAQKSRLCELLYIFMEQHSSRLGCPSMVPAAMTRLLSEPSGATGEDSAMMTAWLDLTNLLRTITDVLFPSATGIRELLGGCRYVNIIKHFQQQLLSWKATHLRLDKLSQTSFEVLSIEYHHLRAFMNSLGIQAVVDRVLGRRPPNANDTEILQSSITTTDYAFIREVIDGSCQTLESVNRLFDAGTLRYSPIRIFLRIITASIFLLKALSLGTRTADFEASLAILERSIEALRASSLDEMHLAARYGELLATHLAKFRQGMVPASIPRGIPTAETNRRWEYGSGVQPRQLGEGLVDLSSLDTVSDWLALPFDASMAPFGFSADVPDLSDLDDRSWDLLWNLPNV</sequence>
<keyword evidence="5" id="KW-1185">Reference proteome</keyword>
<dbReference type="PANTHER" id="PTHR31644:SF3">
    <property type="entry name" value="ZN(II)2CYS6 TRANSCRIPTION FACTOR (EUROFUNG)"/>
    <property type="match status" value="1"/>
</dbReference>
<reference evidence="4" key="1">
    <citation type="journal article" date="2021" name="Nat. Commun.">
        <title>Genetic determinants of endophytism in the Arabidopsis root mycobiome.</title>
        <authorList>
            <person name="Mesny F."/>
            <person name="Miyauchi S."/>
            <person name="Thiergart T."/>
            <person name="Pickel B."/>
            <person name="Atanasova L."/>
            <person name="Karlsson M."/>
            <person name="Huettel B."/>
            <person name="Barry K.W."/>
            <person name="Haridas S."/>
            <person name="Chen C."/>
            <person name="Bauer D."/>
            <person name="Andreopoulos W."/>
            <person name="Pangilinan J."/>
            <person name="LaButti K."/>
            <person name="Riley R."/>
            <person name="Lipzen A."/>
            <person name="Clum A."/>
            <person name="Drula E."/>
            <person name="Henrissat B."/>
            <person name="Kohler A."/>
            <person name="Grigoriev I.V."/>
            <person name="Martin F.M."/>
            <person name="Hacquard S."/>
        </authorList>
    </citation>
    <scope>NUCLEOTIDE SEQUENCE</scope>
    <source>
        <strain evidence="4">MPI-CAGE-AT-0147</strain>
    </source>
</reference>
<dbReference type="GO" id="GO:0000981">
    <property type="term" value="F:DNA-binding transcription factor activity, RNA polymerase II-specific"/>
    <property type="evidence" value="ECO:0007669"/>
    <property type="project" value="InterPro"/>
</dbReference>
<dbReference type="InterPro" id="IPR036864">
    <property type="entry name" value="Zn2-C6_fun-type_DNA-bd_sf"/>
</dbReference>
<evidence type="ECO:0000259" key="3">
    <source>
        <dbReference type="PROSITE" id="PS50048"/>
    </source>
</evidence>
<name>A0A9P9EJI6_9HYPO</name>
<dbReference type="Proteomes" id="UP000738349">
    <property type="component" value="Unassembled WGS sequence"/>
</dbReference>
<feature type="region of interest" description="Disordered" evidence="2">
    <location>
        <begin position="70"/>
        <end position="146"/>
    </location>
</feature>
<keyword evidence="1" id="KW-0539">Nucleus</keyword>
<accession>A0A9P9EJI6</accession>
<dbReference type="GO" id="GO:0008270">
    <property type="term" value="F:zinc ion binding"/>
    <property type="evidence" value="ECO:0007669"/>
    <property type="project" value="InterPro"/>
</dbReference>
<evidence type="ECO:0000313" key="4">
    <source>
        <dbReference type="EMBL" id="KAH7140679.1"/>
    </source>
</evidence>
<dbReference type="CDD" id="cd12148">
    <property type="entry name" value="fungal_TF_MHR"/>
    <property type="match status" value="1"/>
</dbReference>
<protein>
    <recommendedName>
        <fullName evidence="3">Zn(2)-C6 fungal-type domain-containing protein</fullName>
    </recommendedName>
</protein>
<dbReference type="InterPro" id="IPR001138">
    <property type="entry name" value="Zn2Cys6_DnaBD"/>
</dbReference>
<dbReference type="PROSITE" id="PS50048">
    <property type="entry name" value="ZN2_CY6_FUNGAL_2"/>
    <property type="match status" value="1"/>
</dbReference>
<dbReference type="SMART" id="SM00066">
    <property type="entry name" value="GAL4"/>
    <property type="match status" value="1"/>
</dbReference>
<dbReference type="Gene3D" id="4.10.240.10">
    <property type="entry name" value="Zn(2)-C6 fungal-type DNA-binding domain"/>
    <property type="match status" value="1"/>
</dbReference>
<dbReference type="AlphaFoldDB" id="A0A9P9EJI6"/>
<feature type="compositionally biased region" description="Low complexity" evidence="2">
    <location>
        <begin position="87"/>
        <end position="111"/>
    </location>
</feature>
<dbReference type="PROSITE" id="PS00463">
    <property type="entry name" value="ZN2_CY6_FUNGAL_1"/>
    <property type="match status" value="1"/>
</dbReference>
<dbReference type="EMBL" id="JAGMUV010000011">
    <property type="protein sequence ID" value="KAH7140679.1"/>
    <property type="molecule type" value="Genomic_DNA"/>
</dbReference>
<dbReference type="GO" id="GO:0005634">
    <property type="term" value="C:nucleus"/>
    <property type="evidence" value="ECO:0007669"/>
    <property type="project" value="TreeGrafter"/>
</dbReference>
<feature type="domain" description="Zn(2)-C6 fungal-type" evidence="3">
    <location>
        <begin position="35"/>
        <end position="67"/>
    </location>
</feature>
<gene>
    <name evidence="4" type="ORF">EDB81DRAFT_798536</name>
</gene>
<feature type="region of interest" description="Disordered" evidence="2">
    <location>
        <begin position="1"/>
        <end position="21"/>
    </location>
</feature>
<dbReference type="CDD" id="cd00067">
    <property type="entry name" value="GAL4"/>
    <property type="match status" value="1"/>
</dbReference>
<dbReference type="GO" id="GO:0009074">
    <property type="term" value="P:aromatic amino acid family catabolic process"/>
    <property type="evidence" value="ECO:0007669"/>
    <property type="project" value="TreeGrafter"/>
</dbReference>
<organism evidence="4 5">
    <name type="scientific">Dactylonectria macrodidyma</name>
    <dbReference type="NCBI Taxonomy" id="307937"/>
    <lineage>
        <taxon>Eukaryota</taxon>
        <taxon>Fungi</taxon>
        <taxon>Dikarya</taxon>
        <taxon>Ascomycota</taxon>
        <taxon>Pezizomycotina</taxon>
        <taxon>Sordariomycetes</taxon>
        <taxon>Hypocreomycetidae</taxon>
        <taxon>Hypocreales</taxon>
        <taxon>Nectriaceae</taxon>
        <taxon>Dactylonectria</taxon>
    </lineage>
</organism>
<dbReference type="InterPro" id="IPR052780">
    <property type="entry name" value="AAA_Catabolism_Regulators"/>
</dbReference>
<dbReference type="OrthoDB" id="2262349at2759"/>
<evidence type="ECO:0000256" key="2">
    <source>
        <dbReference type="SAM" id="MobiDB-lite"/>
    </source>
</evidence>
<dbReference type="SUPFAM" id="SSF57701">
    <property type="entry name" value="Zn2/Cys6 DNA-binding domain"/>
    <property type="match status" value="1"/>
</dbReference>
<proteinExistence type="predicted"/>